<proteinExistence type="predicted"/>
<dbReference type="Pfam" id="PF00041">
    <property type="entry name" value="fn3"/>
    <property type="match status" value="6"/>
</dbReference>
<name>A0ABW5M6Q5_9BACT</name>
<dbReference type="InterPro" id="IPR050964">
    <property type="entry name" value="Striated_Muscle_Regulatory"/>
</dbReference>
<feature type="domain" description="Fibronectin type-III" evidence="3">
    <location>
        <begin position="679"/>
        <end position="768"/>
    </location>
</feature>
<dbReference type="SUPFAM" id="SSF49265">
    <property type="entry name" value="Fibronectin type III"/>
    <property type="match status" value="6"/>
</dbReference>
<dbReference type="RefSeq" id="WP_381524058.1">
    <property type="nucleotide sequence ID" value="NZ_JBHULN010000009.1"/>
</dbReference>
<feature type="domain" description="Fibronectin type-III" evidence="3">
    <location>
        <begin position="492"/>
        <end position="582"/>
    </location>
</feature>
<evidence type="ECO:0000313" key="5">
    <source>
        <dbReference type="Proteomes" id="UP001597469"/>
    </source>
</evidence>
<keyword evidence="2" id="KW-0732">Signal</keyword>
<sequence length="1044" mass="112757">MQARYLLLVIGWLLAFTHAVAQSNAPTNLRTTTIAPNQVDLTWDDKSTNETKFEIERLGLTGSFIKIGEAFANTPSYQDKTVTSLNTYSYRVRAVFATNSSTYSNTLTVSTPQEAPGTPTGFSVTLQGSSIRISWSNGGGGSADNYRLERATSPGGPFQLYQTIPYSRTPSYIDNGVLPGQQYCYQVRAQGGGGNSAFTSALCATLPLAPTNVKNLKATAQSSTSVKVTWDRYGKESGITIQRSVGQNGSWTNLTNTLADGGEYIDNTAQPGTEYCYRIAEDGHEVSAKACDTTPAVAPVTPTGLTVLSIVTDQLQVFWTDINVVPVTFEISRSDKPGGTYSVIQPNYGAKIFDDKNLSASTQYCYRVRARNGSTYSGYSQEVCGTTKTPAPTAPDAPARLEAKALAYNQISLQWADLSNNEKKFQLDRSIDGGRTFTKLRDLDENTTTYVDQEVQGNQQYCYQIRAVNDVGTSAYTAPPACATTPAPPAGIPQNLVAKALSTTQINLTWQAVAGASGYQLERSPNGNDNWQKIADPAANATSYTDESRTPNTRYYYRIRALNAAGVPGDYSNVASDTTPDLPPTPPTGLTITAVAYNQISLKWDDKSTNETNFRIERSSDGTSWSKLTDVGENTTTYNDQTVAPQTRYYYRVLAFNAAGSSDYSNTADATTPAGPPAAAQNLTATATSTTQISLTWGAIANAETIVIERSPDGNSAWNSLTTVSGATTSYIDNGLTPNQTYFYRIRASNISGTGPNSNVVSATTPDVPPAPPTSLTASVISPTQINLAWADRSTNESAFEIEQGNSTTGTFTKIADLPANSSTYEVKGLTDNTAYCFRVRAKNAAGFSAYTEPACATTPLAPPATPTRLTAQLQDYDQIRLSWDPLSPKAVTVVIERSNDPNTGFTELVRLPASQTSYFDMGLQEFTTYYYRIYAINAAGNSGYSNVAMARVEEVIIGVEDELSTHTTLFVSQRNLHVVTDWYSSMRATIRLMSLSGQPLLTDTRKVNPADAWSYTVDRLPAGIYIIAIVADGRSLSKRIVVP</sequence>
<gene>
    <name evidence="4" type="ORF">ACFSUS_15360</name>
</gene>
<dbReference type="InterPro" id="IPR013783">
    <property type="entry name" value="Ig-like_fold"/>
</dbReference>
<feature type="domain" description="Fibronectin type-III" evidence="3">
    <location>
        <begin position="397"/>
        <end position="488"/>
    </location>
</feature>
<evidence type="ECO:0000259" key="3">
    <source>
        <dbReference type="PROSITE" id="PS50853"/>
    </source>
</evidence>
<dbReference type="CDD" id="cd00063">
    <property type="entry name" value="FN3"/>
    <property type="match status" value="10"/>
</dbReference>
<feature type="chain" id="PRO_5046126537" evidence="2">
    <location>
        <begin position="22"/>
        <end position="1044"/>
    </location>
</feature>
<feature type="domain" description="Fibronectin type-III" evidence="3">
    <location>
        <begin position="866"/>
        <end position="956"/>
    </location>
</feature>
<protein>
    <submittedName>
        <fullName evidence="4">Fibronectin type III domain-containing protein</fullName>
    </submittedName>
</protein>
<feature type="domain" description="Fibronectin type-III" evidence="3">
    <location>
        <begin position="772"/>
        <end position="862"/>
    </location>
</feature>
<dbReference type="InterPro" id="IPR003961">
    <property type="entry name" value="FN3_dom"/>
</dbReference>
<feature type="domain" description="Fibronectin type-III" evidence="3">
    <location>
        <begin position="586"/>
        <end position="675"/>
    </location>
</feature>
<dbReference type="EMBL" id="JBHULN010000009">
    <property type="protein sequence ID" value="MFD2572021.1"/>
    <property type="molecule type" value="Genomic_DNA"/>
</dbReference>
<keyword evidence="5" id="KW-1185">Reference proteome</keyword>
<feature type="domain" description="Fibronectin type-III" evidence="3">
    <location>
        <begin position="298"/>
        <end position="390"/>
    </location>
</feature>
<dbReference type="PANTHER" id="PTHR13817">
    <property type="entry name" value="TITIN"/>
    <property type="match status" value="1"/>
</dbReference>
<reference evidence="5" key="1">
    <citation type="journal article" date="2019" name="Int. J. Syst. Evol. Microbiol.">
        <title>The Global Catalogue of Microorganisms (GCM) 10K type strain sequencing project: providing services to taxonomists for standard genome sequencing and annotation.</title>
        <authorList>
            <consortium name="The Broad Institute Genomics Platform"/>
            <consortium name="The Broad Institute Genome Sequencing Center for Infectious Disease"/>
            <person name="Wu L."/>
            <person name="Ma J."/>
        </authorList>
    </citation>
    <scope>NUCLEOTIDE SEQUENCE [LARGE SCALE GENOMIC DNA]</scope>
    <source>
        <strain evidence="5">KCTC 42805</strain>
    </source>
</reference>
<dbReference type="Gene3D" id="2.60.40.10">
    <property type="entry name" value="Immunoglobulins"/>
    <property type="match status" value="10"/>
</dbReference>
<dbReference type="PROSITE" id="PS50853">
    <property type="entry name" value="FN3"/>
    <property type="match status" value="9"/>
</dbReference>
<feature type="domain" description="Fibronectin type-III" evidence="3">
    <location>
        <begin position="115"/>
        <end position="209"/>
    </location>
</feature>
<evidence type="ECO:0000256" key="1">
    <source>
        <dbReference type="ARBA" id="ARBA00022737"/>
    </source>
</evidence>
<dbReference type="Proteomes" id="UP001597469">
    <property type="component" value="Unassembled WGS sequence"/>
</dbReference>
<dbReference type="PANTHER" id="PTHR13817:SF73">
    <property type="entry name" value="FIBRONECTIN TYPE-III DOMAIN-CONTAINING PROTEIN"/>
    <property type="match status" value="1"/>
</dbReference>
<evidence type="ECO:0000256" key="2">
    <source>
        <dbReference type="SAM" id="SignalP"/>
    </source>
</evidence>
<dbReference type="SMART" id="SM00060">
    <property type="entry name" value="FN3"/>
    <property type="match status" value="10"/>
</dbReference>
<accession>A0ABW5M6Q5</accession>
<feature type="domain" description="Fibronectin type-III" evidence="3">
    <location>
        <begin position="25"/>
        <end position="114"/>
    </location>
</feature>
<organism evidence="4 5">
    <name type="scientific">Spirosoma soli</name>
    <dbReference type="NCBI Taxonomy" id="1770529"/>
    <lineage>
        <taxon>Bacteria</taxon>
        <taxon>Pseudomonadati</taxon>
        <taxon>Bacteroidota</taxon>
        <taxon>Cytophagia</taxon>
        <taxon>Cytophagales</taxon>
        <taxon>Cytophagaceae</taxon>
        <taxon>Spirosoma</taxon>
    </lineage>
</organism>
<dbReference type="InterPro" id="IPR036116">
    <property type="entry name" value="FN3_sf"/>
</dbReference>
<keyword evidence="1" id="KW-0677">Repeat</keyword>
<evidence type="ECO:0000313" key="4">
    <source>
        <dbReference type="EMBL" id="MFD2572021.1"/>
    </source>
</evidence>
<feature type="signal peptide" evidence="2">
    <location>
        <begin position="1"/>
        <end position="21"/>
    </location>
</feature>
<comment type="caution">
    <text evidence="4">The sequence shown here is derived from an EMBL/GenBank/DDBJ whole genome shotgun (WGS) entry which is preliminary data.</text>
</comment>